<dbReference type="EC" id="1.1.1.133" evidence="3 6"/>
<evidence type="ECO:0000256" key="3">
    <source>
        <dbReference type="ARBA" id="ARBA00012929"/>
    </source>
</evidence>
<evidence type="ECO:0000256" key="4">
    <source>
        <dbReference type="ARBA" id="ARBA00017099"/>
    </source>
</evidence>
<dbReference type="GO" id="GO:0009243">
    <property type="term" value="P:O antigen biosynthetic process"/>
    <property type="evidence" value="ECO:0007669"/>
    <property type="project" value="UniProtKB-UniPathway"/>
</dbReference>
<feature type="domain" description="RmlD-like substrate binding" evidence="7">
    <location>
        <begin position="1"/>
        <end position="286"/>
    </location>
</feature>
<dbReference type="Gene3D" id="3.40.50.720">
    <property type="entry name" value="NAD(P)-binding Rossmann-like Domain"/>
    <property type="match status" value="1"/>
</dbReference>
<keyword evidence="6 8" id="KW-0560">Oxidoreductase</keyword>
<accession>A0A7W4WCT7</accession>
<keyword evidence="6" id="KW-0521">NADP</keyword>
<comment type="cofactor">
    <cofactor evidence="6">
        <name>Mg(2+)</name>
        <dbReference type="ChEBI" id="CHEBI:18420"/>
    </cofactor>
    <text evidence="6">Binds 1 Mg(2+) ion per monomer.</text>
</comment>
<proteinExistence type="inferred from homology"/>
<dbReference type="PANTHER" id="PTHR10491:SF4">
    <property type="entry name" value="METHIONINE ADENOSYLTRANSFERASE 2 SUBUNIT BETA"/>
    <property type="match status" value="1"/>
</dbReference>
<comment type="caution">
    <text evidence="8">The sequence shown here is derived from an EMBL/GenBank/DDBJ whole genome shotgun (WGS) entry which is preliminary data.</text>
</comment>
<dbReference type="SUPFAM" id="SSF51735">
    <property type="entry name" value="NAD(P)-binding Rossmann-fold domains"/>
    <property type="match status" value="1"/>
</dbReference>
<protein>
    <recommendedName>
        <fullName evidence="4 6">dTDP-4-dehydrorhamnose reductase</fullName>
        <ecNumber evidence="3 6">1.1.1.133</ecNumber>
    </recommendedName>
</protein>
<dbReference type="GO" id="GO:0005829">
    <property type="term" value="C:cytosol"/>
    <property type="evidence" value="ECO:0007669"/>
    <property type="project" value="TreeGrafter"/>
</dbReference>
<dbReference type="GO" id="GO:0019305">
    <property type="term" value="P:dTDP-rhamnose biosynthetic process"/>
    <property type="evidence" value="ECO:0007669"/>
    <property type="project" value="UniProtKB-UniPathway"/>
</dbReference>
<evidence type="ECO:0000313" key="9">
    <source>
        <dbReference type="Proteomes" id="UP000535937"/>
    </source>
</evidence>
<gene>
    <name evidence="8" type="ORF">FHS09_002736</name>
</gene>
<dbReference type="NCBIfam" id="TIGR01214">
    <property type="entry name" value="rmlD"/>
    <property type="match status" value="1"/>
</dbReference>
<comment type="function">
    <text evidence="6">Catalyzes the reduction of dTDP-6-deoxy-L-lyxo-4-hexulose to yield dTDP-L-rhamnose.</text>
</comment>
<dbReference type="RefSeq" id="WP_183460707.1">
    <property type="nucleotide sequence ID" value="NZ_JACHWZ010000012.1"/>
</dbReference>
<comment type="pathway">
    <text evidence="1 6">Carbohydrate biosynthesis; dTDP-L-rhamnose biosynthesis.</text>
</comment>
<evidence type="ECO:0000256" key="1">
    <source>
        <dbReference type="ARBA" id="ARBA00004781"/>
    </source>
</evidence>
<dbReference type="Pfam" id="PF04321">
    <property type="entry name" value="RmlD_sub_bind"/>
    <property type="match status" value="1"/>
</dbReference>
<dbReference type="InterPro" id="IPR029903">
    <property type="entry name" value="RmlD-like-bd"/>
</dbReference>
<comment type="catalytic activity">
    <reaction evidence="5 6">
        <text>dTDP-beta-L-rhamnose + NADP(+) = dTDP-4-dehydro-beta-L-rhamnose + NADPH + H(+)</text>
        <dbReference type="Rhea" id="RHEA:21796"/>
        <dbReference type="ChEBI" id="CHEBI:15378"/>
        <dbReference type="ChEBI" id="CHEBI:57510"/>
        <dbReference type="ChEBI" id="CHEBI:57783"/>
        <dbReference type="ChEBI" id="CHEBI:58349"/>
        <dbReference type="ChEBI" id="CHEBI:62830"/>
        <dbReference type="EC" id="1.1.1.133"/>
    </reaction>
</comment>
<name>A0A7W4WCT7_9GAMM</name>
<sequence length="290" mass="31526">MKILLTGKNGQLGQELQQRIPEGIQLVALGRDELDITNCPQALEAVAEHKPTVVINAAAYTAVDKAESEKEQAYAANATGAENLALACREFGARLIHISTDFVFDGRQSTPYRPQDTVRPLGVYGESKAAGEAAVQDLLPQAVILRTAWVYSAHGANFSNTMLRLMSERDHLGVVADQIGTPTSTHTLTQAIYKLVGKPEAAGTYHCTDAGAASWYDFAVAIYEEAKQLDLLPAEKQVQIKPITTADYPTPAARPAYSVLDKSRLISEVGVEPKHWRQALREVLKEKSTA</sequence>
<dbReference type="PANTHER" id="PTHR10491">
    <property type="entry name" value="DTDP-4-DEHYDRORHAMNOSE REDUCTASE"/>
    <property type="match status" value="1"/>
</dbReference>
<comment type="similarity">
    <text evidence="2 6">Belongs to the dTDP-4-dehydrorhamnose reductase family.</text>
</comment>
<dbReference type="GO" id="GO:0008831">
    <property type="term" value="F:dTDP-4-dehydrorhamnose reductase activity"/>
    <property type="evidence" value="ECO:0007669"/>
    <property type="project" value="UniProtKB-EC"/>
</dbReference>
<dbReference type="FunFam" id="3.40.50.720:FF:000159">
    <property type="entry name" value="dTDP-4-dehydrorhamnose reductase"/>
    <property type="match status" value="1"/>
</dbReference>
<evidence type="ECO:0000259" key="7">
    <source>
        <dbReference type="Pfam" id="PF04321"/>
    </source>
</evidence>
<dbReference type="InterPro" id="IPR036291">
    <property type="entry name" value="NAD(P)-bd_dom_sf"/>
</dbReference>
<dbReference type="Proteomes" id="UP000535937">
    <property type="component" value="Unassembled WGS sequence"/>
</dbReference>
<dbReference type="CDD" id="cd05254">
    <property type="entry name" value="dTDP_HR_like_SDR_e"/>
    <property type="match status" value="1"/>
</dbReference>
<organism evidence="8 9">
    <name type="scientific">Microbulbifer rhizosphaerae</name>
    <dbReference type="NCBI Taxonomy" id="1562603"/>
    <lineage>
        <taxon>Bacteria</taxon>
        <taxon>Pseudomonadati</taxon>
        <taxon>Pseudomonadota</taxon>
        <taxon>Gammaproteobacteria</taxon>
        <taxon>Cellvibrionales</taxon>
        <taxon>Microbulbiferaceae</taxon>
        <taxon>Microbulbifer</taxon>
    </lineage>
</organism>
<evidence type="ECO:0000256" key="6">
    <source>
        <dbReference type="RuleBase" id="RU364082"/>
    </source>
</evidence>
<reference evidence="8 9" key="1">
    <citation type="submission" date="2020-08" db="EMBL/GenBank/DDBJ databases">
        <title>Genomic Encyclopedia of Type Strains, Phase III (KMG-III): the genomes of soil and plant-associated and newly described type strains.</title>
        <authorList>
            <person name="Whitman W."/>
        </authorList>
    </citation>
    <scope>NUCLEOTIDE SEQUENCE [LARGE SCALE GENOMIC DNA]</scope>
    <source>
        <strain evidence="8 9">CECT 8799</strain>
    </source>
</reference>
<dbReference type="UniPathway" id="UPA00124"/>
<dbReference type="InterPro" id="IPR005913">
    <property type="entry name" value="dTDP_dehydrorham_reduct"/>
</dbReference>
<keyword evidence="9" id="KW-1185">Reference proteome</keyword>
<evidence type="ECO:0000313" key="8">
    <source>
        <dbReference type="EMBL" id="MBB3061893.1"/>
    </source>
</evidence>
<dbReference type="EMBL" id="JACHWZ010000012">
    <property type="protein sequence ID" value="MBB3061893.1"/>
    <property type="molecule type" value="Genomic_DNA"/>
</dbReference>
<evidence type="ECO:0000256" key="5">
    <source>
        <dbReference type="ARBA" id="ARBA00048200"/>
    </source>
</evidence>
<dbReference type="AlphaFoldDB" id="A0A7W4WCT7"/>
<evidence type="ECO:0000256" key="2">
    <source>
        <dbReference type="ARBA" id="ARBA00010944"/>
    </source>
</evidence>
<dbReference type="Gene3D" id="3.90.25.10">
    <property type="entry name" value="UDP-galactose 4-epimerase, domain 1"/>
    <property type="match status" value="1"/>
</dbReference>
<dbReference type="UniPathway" id="UPA00281"/>